<reference evidence="5 6" key="1">
    <citation type="journal article" date="2013" name="Genome Announc.">
        <title>Draft Genome Sequence for Caulobacter sp. Strain OR37, a Bacterium Tolerant to Heavy Metals.</title>
        <authorList>
            <person name="Utturkar S.M."/>
            <person name="Bollmann A."/>
            <person name="Brzoska R.M."/>
            <person name="Klingeman D.M."/>
            <person name="Epstein S.E."/>
            <person name="Palumbo A.V."/>
            <person name="Brown S.D."/>
        </authorList>
    </citation>
    <scope>NUCLEOTIDE SEQUENCE [LARGE SCALE GENOMIC DNA]</scope>
    <source>
        <strain evidence="5 6">OR37</strain>
    </source>
</reference>
<dbReference type="PANTHER" id="PTHR44858">
    <property type="entry name" value="TETRATRICOPEPTIDE REPEAT PROTEIN 6"/>
    <property type="match status" value="1"/>
</dbReference>
<dbReference type="eggNOG" id="COG0457">
    <property type="taxonomic scope" value="Bacteria"/>
</dbReference>
<dbReference type="SMART" id="SM00028">
    <property type="entry name" value="TPR"/>
    <property type="match status" value="6"/>
</dbReference>
<evidence type="ECO:0000313" key="6">
    <source>
        <dbReference type="Proteomes" id="UP000013063"/>
    </source>
</evidence>
<dbReference type="PROSITE" id="PS50293">
    <property type="entry name" value="TPR_REGION"/>
    <property type="match status" value="1"/>
</dbReference>
<dbReference type="PROSITE" id="PS50005">
    <property type="entry name" value="TPR"/>
    <property type="match status" value="1"/>
</dbReference>
<feature type="signal peptide" evidence="4">
    <location>
        <begin position="1"/>
        <end position="23"/>
    </location>
</feature>
<evidence type="ECO:0000256" key="2">
    <source>
        <dbReference type="ARBA" id="ARBA00022803"/>
    </source>
</evidence>
<proteinExistence type="predicted"/>
<dbReference type="SUPFAM" id="SSF48452">
    <property type="entry name" value="TPR-like"/>
    <property type="match status" value="1"/>
</dbReference>
<dbReference type="InterPro" id="IPR019734">
    <property type="entry name" value="TPR_rpt"/>
</dbReference>
<dbReference type="SUPFAM" id="SSF50630">
    <property type="entry name" value="Acid proteases"/>
    <property type="match status" value="2"/>
</dbReference>
<keyword evidence="4" id="KW-0732">Signal</keyword>
<dbReference type="Pfam" id="PF00515">
    <property type="entry name" value="TPR_1"/>
    <property type="match status" value="1"/>
</dbReference>
<keyword evidence="6" id="KW-1185">Reference proteome</keyword>
<dbReference type="InterPro" id="IPR021109">
    <property type="entry name" value="Peptidase_aspartic_dom_sf"/>
</dbReference>
<accession>R0D5D6</accession>
<dbReference type="Pfam" id="PF13432">
    <property type="entry name" value="TPR_16"/>
    <property type="match status" value="1"/>
</dbReference>
<dbReference type="InterPro" id="IPR050498">
    <property type="entry name" value="Ycf3"/>
</dbReference>
<organism evidence="5 6">
    <name type="scientific">Caulobacter vibrioides OR37</name>
    <dbReference type="NCBI Taxonomy" id="1292034"/>
    <lineage>
        <taxon>Bacteria</taxon>
        <taxon>Pseudomonadati</taxon>
        <taxon>Pseudomonadota</taxon>
        <taxon>Alphaproteobacteria</taxon>
        <taxon>Caulobacterales</taxon>
        <taxon>Caulobacteraceae</taxon>
        <taxon>Caulobacter</taxon>
    </lineage>
</organism>
<dbReference type="eggNOG" id="COG3577">
    <property type="taxonomic scope" value="Bacteria"/>
</dbReference>
<keyword evidence="1" id="KW-0677">Repeat</keyword>
<dbReference type="PANTHER" id="PTHR44858:SF1">
    <property type="entry name" value="UDP-N-ACETYLGLUCOSAMINE--PEPTIDE N-ACETYLGLUCOSAMINYLTRANSFERASE SPINDLY-RELATED"/>
    <property type="match status" value="1"/>
</dbReference>
<dbReference type="STRING" id="1292034.OR37_00096"/>
<dbReference type="InterPro" id="IPR011990">
    <property type="entry name" value="TPR-like_helical_dom_sf"/>
</dbReference>
<dbReference type="CDD" id="cd05483">
    <property type="entry name" value="retropepsin_like_bacteria"/>
    <property type="match status" value="2"/>
</dbReference>
<feature type="chain" id="PRO_5004339931" evidence="4">
    <location>
        <begin position="24"/>
        <end position="586"/>
    </location>
</feature>
<dbReference type="OrthoDB" id="98874at2"/>
<evidence type="ECO:0000256" key="3">
    <source>
        <dbReference type="PROSITE-ProRule" id="PRU00339"/>
    </source>
</evidence>
<name>R0D5D6_CAUVI</name>
<dbReference type="RefSeq" id="WP_004615130.1">
    <property type="nucleotide sequence ID" value="NZ_APMP01000001.1"/>
</dbReference>
<comment type="caution">
    <text evidence="5">The sequence shown here is derived from an EMBL/GenBank/DDBJ whole genome shotgun (WGS) entry which is preliminary data.</text>
</comment>
<dbReference type="PATRIC" id="fig|1292034.3.peg.98"/>
<evidence type="ECO:0000256" key="4">
    <source>
        <dbReference type="SAM" id="SignalP"/>
    </source>
</evidence>
<dbReference type="Gene3D" id="2.40.70.10">
    <property type="entry name" value="Acid Proteases"/>
    <property type="match status" value="2"/>
</dbReference>
<evidence type="ECO:0000313" key="5">
    <source>
        <dbReference type="EMBL" id="ENZ83595.1"/>
    </source>
</evidence>
<dbReference type="Pfam" id="PF13975">
    <property type="entry name" value="gag-asp_proteas"/>
    <property type="match status" value="1"/>
</dbReference>
<dbReference type="InterPro" id="IPR034122">
    <property type="entry name" value="Retropepsin-like_bacterial"/>
</dbReference>
<protein>
    <submittedName>
        <fullName evidence="5">Uncharacterized protein</fullName>
    </submittedName>
</protein>
<dbReference type="AlphaFoldDB" id="R0D5D6"/>
<keyword evidence="2 3" id="KW-0802">TPR repeat</keyword>
<evidence type="ECO:0000256" key="1">
    <source>
        <dbReference type="ARBA" id="ARBA00022737"/>
    </source>
</evidence>
<gene>
    <name evidence="5" type="ORF">OR37_00096</name>
</gene>
<dbReference type="Pfam" id="PF13650">
    <property type="entry name" value="Asp_protease_2"/>
    <property type="match status" value="1"/>
</dbReference>
<feature type="repeat" description="TPR" evidence="3">
    <location>
        <begin position="334"/>
        <end position="367"/>
    </location>
</feature>
<sequence length="586" mass="62616" precursor="true">MLSVSRVSCVALGAALLATPALAASKCQVFKLAELPVTMEGRSPIVTAQINGRQARFILDSGAFYSTISEGDAKEFGLSVSDLGPNVRLKGVGGETSLGVATAQEFVIAGQKLSRIQFAVGGSDTHYSGLLGQNFLGLAGAEYDLGHGAVRLMKTQNCGDTGLAYWAGDKPFVLLRVQPMENGDRHTIATVEVNGVKLKAMFDTGAQFTSMSLSAAAKLGVRPDKSGAPVEGYTSGVGQKRVRIWRARFDKIDIGGEAIKGPMLPIVDQSLDDADMLIGVDFFQTHRVFVDNQNHRMFFTYEGGPLFGINPKGAVDETGKALDLTDAAAEPTDAAGYGRRGAVLASRGKYDEAIADFDKAVAMAPNDAEYLLQRARAHLANRQLLLGVADLDKSIVLDPKNAEARLTRAQLRLGSRDPAGALADLKIADEALAPSSGARIRLGSLYSSADAPDLALNSFDLWLKSHPEDVARAQAFNGRCWARALLNRELDKALGDCDAALRLRPGDAAYLDSRALVRLRRGELDKALADYDAAVASSPREAWSLYARGVVQRRLGKIPEADADKAKALSLNPRVAERAKRYGLEG</sequence>
<dbReference type="EMBL" id="APMP01000001">
    <property type="protein sequence ID" value="ENZ83595.1"/>
    <property type="molecule type" value="Genomic_DNA"/>
</dbReference>
<dbReference type="Gene3D" id="1.25.40.10">
    <property type="entry name" value="Tetratricopeptide repeat domain"/>
    <property type="match status" value="3"/>
</dbReference>
<dbReference type="Proteomes" id="UP000013063">
    <property type="component" value="Unassembled WGS sequence"/>
</dbReference>